<keyword evidence="2 8" id="KW-0812">Transmembrane</keyword>
<protein>
    <recommendedName>
        <fullName evidence="10">G-protein coupled receptors family 1 profile domain-containing protein</fullName>
    </recommendedName>
</protein>
<keyword evidence="3 9" id="KW-1133">Transmembrane helix</keyword>
<feature type="transmembrane region" description="Helical" evidence="9">
    <location>
        <begin position="226"/>
        <end position="259"/>
    </location>
</feature>
<name>A0AAE0SWI3_9BIVA</name>
<feature type="transmembrane region" description="Helical" evidence="9">
    <location>
        <begin position="186"/>
        <end position="206"/>
    </location>
</feature>
<dbReference type="InterPro" id="IPR000276">
    <property type="entry name" value="GPCR_Rhodpsn"/>
</dbReference>
<evidence type="ECO:0000256" key="9">
    <source>
        <dbReference type="SAM" id="Phobius"/>
    </source>
</evidence>
<dbReference type="PROSITE" id="PS00237">
    <property type="entry name" value="G_PROTEIN_RECEP_F1_1"/>
    <property type="match status" value="1"/>
</dbReference>
<evidence type="ECO:0000256" key="2">
    <source>
        <dbReference type="ARBA" id="ARBA00022692"/>
    </source>
</evidence>
<comment type="similarity">
    <text evidence="8">Belongs to the G-protein coupled receptor 1 family.</text>
</comment>
<dbReference type="SUPFAM" id="SSF81321">
    <property type="entry name" value="Family A G protein-coupled receptor-like"/>
    <property type="match status" value="1"/>
</dbReference>
<dbReference type="GO" id="GO:0005886">
    <property type="term" value="C:plasma membrane"/>
    <property type="evidence" value="ECO:0007669"/>
    <property type="project" value="TreeGrafter"/>
</dbReference>
<dbReference type="AlphaFoldDB" id="A0AAE0SWI3"/>
<reference evidence="11" key="2">
    <citation type="journal article" date="2021" name="Genome Biol. Evol.">
        <title>Developing a high-quality reference genome for a parasitic bivalve with doubly uniparental inheritance (Bivalvia: Unionida).</title>
        <authorList>
            <person name="Smith C.H."/>
        </authorList>
    </citation>
    <scope>NUCLEOTIDE SEQUENCE</scope>
    <source>
        <strain evidence="11">CHS0354</strain>
        <tissue evidence="11">Mantle</tissue>
    </source>
</reference>
<evidence type="ECO:0000256" key="3">
    <source>
        <dbReference type="ARBA" id="ARBA00022989"/>
    </source>
</evidence>
<feature type="transmembrane region" description="Helical" evidence="9">
    <location>
        <begin position="66"/>
        <end position="90"/>
    </location>
</feature>
<evidence type="ECO:0000256" key="8">
    <source>
        <dbReference type="RuleBase" id="RU000688"/>
    </source>
</evidence>
<evidence type="ECO:0000313" key="11">
    <source>
        <dbReference type="EMBL" id="KAK3599349.1"/>
    </source>
</evidence>
<accession>A0AAE0SWI3</accession>
<dbReference type="Pfam" id="PF00001">
    <property type="entry name" value="7tm_1"/>
    <property type="match status" value="1"/>
</dbReference>
<dbReference type="PANTHER" id="PTHR24243:SF230">
    <property type="entry name" value="G-PROTEIN COUPLED RECEPTORS FAMILY 1 PROFILE DOMAIN-CONTAINING PROTEIN"/>
    <property type="match status" value="1"/>
</dbReference>
<evidence type="ECO:0000259" key="10">
    <source>
        <dbReference type="PROSITE" id="PS50262"/>
    </source>
</evidence>
<dbReference type="PRINTS" id="PR00237">
    <property type="entry name" value="GPCRRHODOPSN"/>
</dbReference>
<sequence>MKFHSCSLSIRSNEGNNMTELRSIIGLLEEPVNVSAATPSYVNSTENMTTEILSSSPQDMFPDLHFIGYVMVPFLLAVGLCGNCLTVAIIRRSYFLSSTVRIFLIALALSDTTFILTFPFNKQFVHTMLGMDIRALTVSGCKAFFCFFRSAKICSSWLVVAISIERFVVIWVPLKAKLISTTTAGRITVVSIVTVVFIFDGTWSMTTDVINNVCLANVVTPGTKDLAMGFVIAGTVIFSVIPVFILLLLTPLTIVKLLHDRRNRRQMMAPMPNINDDTSRVTLMLLAVTIAYIVMVSPISVVHSVAFFNNQNLLETQVPSIVIFREFAQVLEQMNYAVNFFLYVAINSRFRANLKAFICCT</sequence>
<keyword evidence="6 8" id="KW-0675">Receptor</keyword>
<evidence type="ECO:0000256" key="4">
    <source>
        <dbReference type="ARBA" id="ARBA00023040"/>
    </source>
</evidence>
<evidence type="ECO:0000256" key="6">
    <source>
        <dbReference type="ARBA" id="ARBA00023170"/>
    </source>
</evidence>
<proteinExistence type="inferred from homology"/>
<feature type="transmembrane region" description="Helical" evidence="9">
    <location>
        <begin position="102"/>
        <end position="120"/>
    </location>
</feature>
<keyword evidence="5 9" id="KW-0472">Membrane</keyword>
<organism evidence="11 12">
    <name type="scientific">Potamilus streckersoni</name>
    <dbReference type="NCBI Taxonomy" id="2493646"/>
    <lineage>
        <taxon>Eukaryota</taxon>
        <taxon>Metazoa</taxon>
        <taxon>Spiralia</taxon>
        <taxon>Lophotrochozoa</taxon>
        <taxon>Mollusca</taxon>
        <taxon>Bivalvia</taxon>
        <taxon>Autobranchia</taxon>
        <taxon>Heteroconchia</taxon>
        <taxon>Palaeoheterodonta</taxon>
        <taxon>Unionida</taxon>
        <taxon>Unionoidea</taxon>
        <taxon>Unionidae</taxon>
        <taxon>Ambleminae</taxon>
        <taxon>Lampsilini</taxon>
        <taxon>Potamilus</taxon>
    </lineage>
</organism>
<keyword evidence="7 8" id="KW-0807">Transducer</keyword>
<feature type="transmembrane region" description="Helical" evidence="9">
    <location>
        <begin position="280"/>
        <end position="307"/>
    </location>
</feature>
<evidence type="ECO:0000256" key="7">
    <source>
        <dbReference type="ARBA" id="ARBA00023224"/>
    </source>
</evidence>
<reference evidence="11" key="3">
    <citation type="submission" date="2023-05" db="EMBL/GenBank/DDBJ databases">
        <authorList>
            <person name="Smith C.H."/>
        </authorList>
    </citation>
    <scope>NUCLEOTIDE SEQUENCE</scope>
    <source>
        <strain evidence="11">CHS0354</strain>
        <tissue evidence="11">Mantle</tissue>
    </source>
</reference>
<gene>
    <name evidence="11" type="ORF">CHS0354_009848</name>
</gene>
<dbReference type="GO" id="GO:0004930">
    <property type="term" value="F:G protein-coupled receptor activity"/>
    <property type="evidence" value="ECO:0007669"/>
    <property type="project" value="UniProtKB-KW"/>
</dbReference>
<evidence type="ECO:0000256" key="1">
    <source>
        <dbReference type="ARBA" id="ARBA00004141"/>
    </source>
</evidence>
<reference evidence="11" key="1">
    <citation type="journal article" date="2021" name="Genome Biol. Evol.">
        <title>A High-Quality Reference Genome for a Parasitic Bivalve with Doubly Uniparental Inheritance (Bivalvia: Unionida).</title>
        <authorList>
            <person name="Smith C.H."/>
        </authorList>
    </citation>
    <scope>NUCLEOTIDE SEQUENCE</scope>
    <source>
        <strain evidence="11">CHS0354</strain>
    </source>
</reference>
<dbReference type="PANTHER" id="PTHR24243">
    <property type="entry name" value="G-PROTEIN COUPLED RECEPTOR"/>
    <property type="match status" value="1"/>
</dbReference>
<feature type="transmembrane region" description="Helical" evidence="9">
    <location>
        <begin position="157"/>
        <end position="174"/>
    </location>
</feature>
<dbReference type="InterPro" id="IPR017452">
    <property type="entry name" value="GPCR_Rhodpsn_7TM"/>
</dbReference>
<dbReference type="Proteomes" id="UP001195483">
    <property type="component" value="Unassembled WGS sequence"/>
</dbReference>
<dbReference type="EMBL" id="JAEAOA010000627">
    <property type="protein sequence ID" value="KAK3599349.1"/>
    <property type="molecule type" value="Genomic_DNA"/>
</dbReference>
<feature type="domain" description="G-protein coupled receptors family 1 profile" evidence="10">
    <location>
        <begin position="82"/>
        <end position="343"/>
    </location>
</feature>
<evidence type="ECO:0000256" key="5">
    <source>
        <dbReference type="ARBA" id="ARBA00023136"/>
    </source>
</evidence>
<dbReference type="Gene3D" id="1.20.1070.10">
    <property type="entry name" value="Rhodopsin 7-helix transmembrane proteins"/>
    <property type="match status" value="1"/>
</dbReference>
<keyword evidence="12" id="KW-1185">Reference proteome</keyword>
<comment type="caution">
    <text evidence="11">The sequence shown here is derived from an EMBL/GenBank/DDBJ whole genome shotgun (WGS) entry which is preliminary data.</text>
</comment>
<comment type="subcellular location">
    <subcellularLocation>
        <location evidence="1">Membrane</location>
        <topology evidence="1">Multi-pass membrane protein</topology>
    </subcellularLocation>
</comment>
<dbReference type="PROSITE" id="PS50262">
    <property type="entry name" value="G_PROTEIN_RECEP_F1_2"/>
    <property type="match status" value="1"/>
</dbReference>
<feature type="transmembrane region" description="Helical" evidence="9">
    <location>
        <begin position="327"/>
        <end position="346"/>
    </location>
</feature>
<keyword evidence="4 8" id="KW-0297">G-protein coupled receptor</keyword>
<evidence type="ECO:0000313" key="12">
    <source>
        <dbReference type="Proteomes" id="UP001195483"/>
    </source>
</evidence>